<reference evidence="4 5" key="1">
    <citation type="journal article" date="2006" name="J. Clin. Microbiol.">
        <title>Predominance of clones carrying Panton-Valentine leukocidin genes among methicillin-resistant Staphylococcus aureus strains isolated in Japanese hospitals from 1979 to 1985.</title>
        <authorList>
            <person name="Ma X.X."/>
            <person name="Ito T."/>
            <person name="Chongtrakool P."/>
            <person name="Hiramatsu K."/>
        </authorList>
    </citation>
    <scope>NUCLEOTIDE SEQUENCE</scope>
    <source>
        <strain evidence="4">MR108</strain>
    </source>
</reference>
<dbReference type="GO" id="GO:0003676">
    <property type="term" value="F:nucleic acid binding"/>
    <property type="evidence" value="ECO:0007669"/>
    <property type="project" value="InterPro"/>
</dbReference>
<organism evidence="4 5">
    <name type="scientific">Staphylococcus phage phiPVL108</name>
    <dbReference type="NCBI Taxonomy" id="360398"/>
    <lineage>
        <taxon>Viruses</taxon>
        <taxon>Duplodnaviria</taxon>
        <taxon>Heunggongvirae</taxon>
        <taxon>Uroviricota</taxon>
        <taxon>Caudoviricetes</taxon>
        <taxon>Bronfenbrennervirinae</taxon>
        <taxon>Peeveelvirus</taxon>
        <taxon>Peeveelvirus PVL108</taxon>
    </lineage>
</organism>
<dbReference type="RefSeq" id="YP_918926.1">
    <property type="nucleotide sequence ID" value="NC_008689.1"/>
</dbReference>
<keyword evidence="4" id="KW-0255">Endonuclease</keyword>
<evidence type="ECO:0000313" key="4">
    <source>
        <dbReference type="EMBL" id="BAF41185.1"/>
    </source>
</evidence>
<name>A0ZS38_9CAUD</name>
<dbReference type="Pfam" id="PF01844">
    <property type="entry name" value="HNH"/>
    <property type="match status" value="1"/>
</dbReference>
<evidence type="ECO:0000259" key="3">
    <source>
        <dbReference type="SMART" id="SM00507"/>
    </source>
</evidence>
<dbReference type="KEGG" id="vg:4594555"/>
<dbReference type="InterPro" id="IPR003615">
    <property type="entry name" value="HNH_nuc"/>
</dbReference>
<feature type="domain" description="HNH nuclease" evidence="3">
    <location>
        <begin position="58"/>
        <end position="109"/>
    </location>
</feature>
<dbReference type="PANTHER" id="PTHR41286">
    <property type="entry name" value="HNH NUCLEASE YAJD-RELATED"/>
    <property type="match status" value="1"/>
</dbReference>
<proteinExistence type="predicted"/>
<dbReference type="PANTHER" id="PTHR41286:SF1">
    <property type="entry name" value="HNH NUCLEASE YAJD-RELATED"/>
    <property type="match status" value="1"/>
</dbReference>
<dbReference type="GeneID" id="4594555"/>
<dbReference type="GO" id="GO:0016787">
    <property type="term" value="F:hydrolase activity"/>
    <property type="evidence" value="ECO:0007669"/>
    <property type="project" value="UniProtKB-KW"/>
</dbReference>
<dbReference type="EMBL" id="AB243556">
    <property type="protein sequence ID" value="BAF41185.1"/>
    <property type="molecule type" value="Genomic_DNA"/>
</dbReference>
<dbReference type="GO" id="GO:0004519">
    <property type="term" value="F:endonuclease activity"/>
    <property type="evidence" value="ECO:0007669"/>
    <property type="project" value="UniProtKB-KW"/>
</dbReference>
<keyword evidence="1" id="KW-0540">Nuclease</keyword>
<evidence type="ECO:0000313" key="5">
    <source>
        <dbReference type="Proteomes" id="UP000000986"/>
    </source>
</evidence>
<dbReference type="CDD" id="cd00085">
    <property type="entry name" value="HNHc"/>
    <property type="match status" value="1"/>
</dbReference>
<dbReference type="InterPro" id="IPR002711">
    <property type="entry name" value="HNH"/>
</dbReference>
<dbReference type="GO" id="GO:0008270">
    <property type="term" value="F:zinc ion binding"/>
    <property type="evidence" value="ECO:0007669"/>
    <property type="project" value="InterPro"/>
</dbReference>
<sequence length="119" mass="14231">MALSIMKRCGHPTCNVLINHNESYCDKHKQYANENYNDLRRRNDPEYLRFYKSKTWQNMRRIVLLEHDFICVSCGNQATMVDHIVPTKIDWARRLDKSNLQPLCDACHNQKTKEDLKKY</sequence>
<evidence type="ECO:0000256" key="2">
    <source>
        <dbReference type="ARBA" id="ARBA00022801"/>
    </source>
</evidence>
<evidence type="ECO:0000256" key="1">
    <source>
        <dbReference type="ARBA" id="ARBA00022722"/>
    </source>
</evidence>
<dbReference type="OrthoDB" id="15816at10239"/>
<dbReference type="Gene3D" id="1.10.30.50">
    <property type="match status" value="1"/>
</dbReference>
<dbReference type="Proteomes" id="UP000000986">
    <property type="component" value="Segment"/>
</dbReference>
<protein>
    <submittedName>
        <fullName evidence="4">Phage endonuclease</fullName>
    </submittedName>
</protein>
<keyword evidence="2" id="KW-0378">Hydrolase</keyword>
<keyword evidence="5" id="KW-1185">Reference proteome</keyword>
<accession>A0ZS38</accession>
<dbReference type="SMART" id="SM00507">
    <property type="entry name" value="HNHc"/>
    <property type="match status" value="1"/>
</dbReference>